<keyword evidence="1" id="KW-0677">Repeat</keyword>
<proteinExistence type="predicted"/>
<feature type="region of interest" description="Disordered" evidence="4">
    <location>
        <begin position="121"/>
        <end position="153"/>
    </location>
</feature>
<dbReference type="PRINTS" id="PR01415">
    <property type="entry name" value="ANKYRIN"/>
</dbReference>
<feature type="region of interest" description="Disordered" evidence="4">
    <location>
        <begin position="298"/>
        <end position="319"/>
    </location>
</feature>
<name>A0A8J6HJ05_TENMO</name>
<dbReference type="InterPro" id="IPR002110">
    <property type="entry name" value="Ankyrin_rpt"/>
</dbReference>
<gene>
    <name evidence="6" type="ORF">GEV33_007252</name>
</gene>
<dbReference type="InterPro" id="IPR027417">
    <property type="entry name" value="P-loop_NTPase"/>
</dbReference>
<dbReference type="Pfam" id="PF05729">
    <property type="entry name" value="NACHT"/>
    <property type="match status" value="1"/>
</dbReference>
<dbReference type="EMBL" id="JABDTM020022976">
    <property type="protein sequence ID" value="KAH0815539.1"/>
    <property type="molecule type" value="Genomic_DNA"/>
</dbReference>
<keyword evidence="2 3" id="KW-0040">ANK repeat</keyword>
<dbReference type="SMART" id="SM00248">
    <property type="entry name" value="ANK"/>
    <property type="match status" value="3"/>
</dbReference>
<dbReference type="PROSITE" id="PS50088">
    <property type="entry name" value="ANK_REPEAT"/>
    <property type="match status" value="2"/>
</dbReference>
<dbReference type="Pfam" id="PF12796">
    <property type="entry name" value="Ank_2"/>
    <property type="match status" value="1"/>
</dbReference>
<organism evidence="6 7">
    <name type="scientific">Tenebrio molitor</name>
    <name type="common">Yellow mealworm beetle</name>
    <dbReference type="NCBI Taxonomy" id="7067"/>
    <lineage>
        <taxon>Eukaryota</taxon>
        <taxon>Metazoa</taxon>
        <taxon>Ecdysozoa</taxon>
        <taxon>Arthropoda</taxon>
        <taxon>Hexapoda</taxon>
        <taxon>Insecta</taxon>
        <taxon>Pterygota</taxon>
        <taxon>Neoptera</taxon>
        <taxon>Endopterygota</taxon>
        <taxon>Coleoptera</taxon>
        <taxon>Polyphaga</taxon>
        <taxon>Cucujiformia</taxon>
        <taxon>Tenebrionidae</taxon>
        <taxon>Tenebrio</taxon>
    </lineage>
</organism>
<evidence type="ECO:0000256" key="3">
    <source>
        <dbReference type="PROSITE-ProRule" id="PRU00023"/>
    </source>
</evidence>
<protein>
    <recommendedName>
        <fullName evidence="5">NACHT domain-containing protein</fullName>
    </recommendedName>
</protein>
<reference evidence="6" key="1">
    <citation type="journal article" date="2020" name="J Insects Food Feed">
        <title>The yellow mealworm (Tenebrio molitor) genome: a resource for the emerging insects as food and feed industry.</title>
        <authorList>
            <person name="Eriksson T."/>
            <person name="Andere A."/>
            <person name="Kelstrup H."/>
            <person name="Emery V."/>
            <person name="Picard C."/>
        </authorList>
    </citation>
    <scope>NUCLEOTIDE SEQUENCE</scope>
    <source>
        <strain evidence="6">Stoneville</strain>
        <tissue evidence="6">Whole head</tissue>
    </source>
</reference>
<feature type="repeat" description="ANK" evidence="3">
    <location>
        <begin position="1424"/>
        <end position="1456"/>
    </location>
</feature>
<dbReference type="InterPro" id="IPR036770">
    <property type="entry name" value="Ankyrin_rpt-contain_sf"/>
</dbReference>
<dbReference type="Gene3D" id="1.25.40.20">
    <property type="entry name" value="Ankyrin repeat-containing domain"/>
    <property type="match status" value="1"/>
</dbReference>
<dbReference type="PANTHER" id="PTHR24171:SF9">
    <property type="entry name" value="ANKYRIN REPEAT DOMAIN-CONTAINING PROTEIN 39"/>
    <property type="match status" value="1"/>
</dbReference>
<dbReference type="InterPro" id="IPR007111">
    <property type="entry name" value="NACHT_NTPase"/>
</dbReference>
<dbReference type="SUPFAM" id="SSF48403">
    <property type="entry name" value="Ankyrin repeat"/>
    <property type="match status" value="1"/>
</dbReference>
<feature type="domain" description="NACHT" evidence="5">
    <location>
        <begin position="896"/>
        <end position="1044"/>
    </location>
</feature>
<evidence type="ECO:0000256" key="4">
    <source>
        <dbReference type="SAM" id="MobiDB-lite"/>
    </source>
</evidence>
<evidence type="ECO:0000313" key="6">
    <source>
        <dbReference type="EMBL" id="KAH0815539.1"/>
    </source>
</evidence>
<comment type="caution">
    <text evidence="6">The sequence shown here is derived from an EMBL/GenBank/DDBJ whole genome shotgun (WGS) entry which is preliminary data.</text>
</comment>
<dbReference type="Gene3D" id="3.40.50.300">
    <property type="entry name" value="P-loop containing nucleotide triphosphate hydrolases"/>
    <property type="match status" value="1"/>
</dbReference>
<dbReference type="PANTHER" id="PTHR24171">
    <property type="entry name" value="ANKYRIN REPEAT DOMAIN-CONTAINING PROTEIN 39-RELATED"/>
    <property type="match status" value="1"/>
</dbReference>
<keyword evidence="7" id="KW-1185">Reference proteome</keyword>
<reference evidence="6" key="2">
    <citation type="submission" date="2021-08" db="EMBL/GenBank/DDBJ databases">
        <authorList>
            <person name="Eriksson T."/>
        </authorList>
    </citation>
    <scope>NUCLEOTIDE SEQUENCE</scope>
    <source>
        <strain evidence="6">Stoneville</strain>
        <tissue evidence="6">Whole head</tissue>
    </source>
</reference>
<evidence type="ECO:0000256" key="1">
    <source>
        <dbReference type="ARBA" id="ARBA00022737"/>
    </source>
</evidence>
<accession>A0A8J6HJ05</accession>
<dbReference type="SUPFAM" id="SSF52540">
    <property type="entry name" value="P-loop containing nucleoside triphosphate hydrolases"/>
    <property type="match status" value="1"/>
</dbReference>
<dbReference type="PROSITE" id="PS50297">
    <property type="entry name" value="ANK_REP_REGION"/>
    <property type="match status" value="2"/>
</dbReference>
<feature type="repeat" description="ANK" evidence="3">
    <location>
        <begin position="1458"/>
        <end position="1490"/>
    </location>
</feature>
<sequence>MANPLDILRASKTNLSIFAKLQRKKLFTKLKTSQELAVARWPHGCRRQCSEVAVPGIVRSNLTKGGGFFLRKEPPPGHEGTSAGPWMCVYVFQGLTVGWWKEERPDGPPMDVVLCCPGGKKEKREGGRGWPRKVPRSLAAHKEKKEEKNKPTAKALGGAASYYPYQGPYPHWIPPATDYLSTPIERIATLKNKNQDGSSGLDVAACYSGVRESCIIVTPQLQSSTIEHRGQAPSAPLCAREFPGSNPDVARPGVGFFTGFPTRINPYHCPSAHPSSPYPSRIFPSVWLKRLWQASAARSRSGGMKDKKFSKRSGTTDKGKSYEDKIVTIIALRLVSKKEVNTFELSSNNSEFGDFDDVVVHTTLHNNKCQNVALQLKHKINEKRILKNSLAAKSGSFSLQHYCQQFQKLNCHSNFTWVLYTNNILELNGPFTFLLEEKEHIEVTAKLGNCLWRHLLNTSKVDDCVIEFEVTKEGSSDEEKLEASGYKHFFENFRLYVNQANVEKTTSIISSMFAETYDGVSSSSLVNFITAWSLQEHRKNFLTDEIVKAKICEIVLTPHIRIPTSTRQDKKSLLLGQIINQFDITIAKTFHANLWQDVDSFDEEIRKTIKKFGIVCDNIDDVSRLEILDKVRILWHMKKLPLLIETTESNEELIENVLELCQGQRKFVLIGENIDVTEFSGLSVFQNLADLNVDDNSCKALLKEFTVSLQGRKEIPLEEILQIDDKIKQALTPSHLENMLYDNFCIGEDKTKRTKYYISRNLSRVLITFNYIKETFDDMCLINCCGKLNKIKNKLVGVNLIELDMYLKDKNLPHGNNKQQKKFICYHDGTCTKKEFTEFCEKTPEQICHLFRITKNNNLEWVTSNGSINTLRKHRFTAEDFHESKASSLSENKFNIICGEAGSGKSALMRHLKKYFLLDVWVISLNLRQYFSQMKKEYESCEEVLDHICRLESEQHNYSSFDEEIRNIFQQKKKFVVLWDGLDEVPEAHLERVLNTFGMLLKADVVQWVTSRPNLQTMLENEFDVFAVTIKELTRAQQNNYIKDRLGIKDSEKLEKLSQQIFDKVAPQIAKQFLGVPMQLEMLTDLLIEDPTKFQDLLQNIFSLTDLYDTFIDKQFERQFGETTYDSSNSTERYIYEHFKSYHQQQYEIVALKVYLYEEIFKKFFHEVILEPFLQQVRNHGDIIGIVAQDKNGAPMFYHYTFGEYFVASWLSKNCKHVSNLESFFFDEQNKNIRLMFDMIMAKGCYAHLAVLYENIKSLKKHSTEISVKDKCGRSPLHLICSRGEKHNLLDTQKTGGKYVIDSGKFREVKRENKEYDEIITFLMTEGKCHPLDKDTLCSWSCIDYADATLSLRSLDNILSRSPDICRLNDLKNFQDECSVLVYSRSENFLDVKRSLIYAAEGGENVIVKYLVIEREVDVNFQHNGKTSLHYASENGHFDVVEFLVKKGAEVNKQEDKTLLTALHYAARRGFLKITKFLIDNGANSNLRDKQGK</sequence>
<feature type="compositionally biased region" description="Basic and acidic residues" evidence="4">
    <location>
        <begin position="140"/>
        <end position="150"/>
    </location>
</feature>
<evidence type="ECO:0000256" key="2">
    <source>
        <dbReference type="ARBA" id="ARBA00023043"/>
    </source>
</evidence>
<evidence type="ECO:0000259" key="5">
    <source>
        <dbReference type="Pfam" id="PF05729"/>
    </source>
</evidence>
<dbReference type="Proteomes" id="UP000719412">
    <property type="component" value="Unassembled WGS sequence"/>
</dbReference>
<evidence type="ECO:0000313" key="7">
    <source>
        <dbReference type="Proteomes" id="UP000719412"/>
    </source>
</evidence>